<gene>
    <name evidence="1" type="ORF">LH29_10160</name>
</gene>
<dbReference type="InterPro" id="IPR036249">
    <property type="entry name" value="Thioredoxin-like_sf"/>
</dbReference>
<evidence type="ECO:0008006" key="3">
    <source>
        <dbReference type="Google" id="ProtNLM"/>
    </source>
</evidence>
<dbReference type="Gene3D" id="3.40.30.10">
    <property type="entry name" value="Glutaredoxin"/>
    <property type="match status" value="1"/>
</dbReference>
<evidence type="ECO:0000313" key="2">
    <source>
        <dbReference type="Proteomes" id="UP000032544"/>
    </source>
</evidence>
<name>A0A0D8JFI7_9BACT</name>
<dbReference type="AlphaFoldDB" id="A0A0D8JFI7"/>
<evidence type="ECO:0000313" key="1">
    <source>
        <dbReference type="EMBL" id="KJF45677.1"/>
    </source>
</evidence>
<reference evidence="1 2" key="1">
    <citation type="submission" date="2014-09" db="EMBL/GenBank/DDBJ databases">
        <title>Draft Genome Sequence of Draconibacterium sp. JN14CK-3.</title>
        <authorList>
            <person name="Dong C."/>
            <person name="Lai Q."/>
            <person name="Shao Z."/>
        </authorList>
    </citation>
    <scope>NUCLEOTIDE SEQUENCE [LARGE SCALE GENOMIC DNA]</scope>
    <source>
        <strain evidence="1 2">JN14CK-3</strain>
    </source>
</reference>
<dbReference type="OrthoDB" id="1493568at2"/>
<protein>
    <recommendedName>
        <fullName evidence="3">Thioredoxin domain-containing protein</fullName>
    </recommendedName>
</protein>
<dbReference type="Proteomes" id="UP000032544">
    <property type="component" value="Unassembled WGS sequence"/>
</dbReference>
<comment type="caution">
    <text evidence="1">The sequence shown here is derived from an EMBL/GenBank/DDBJ whole genome shotgun (WGS) entry which is preliminary data.</text>
</comment>
<dbReference type="RefSeq" id="WP_045028202.1">
    <property type="nucleotide sequence ID" value="NZ_JRHC01000001.1"/>
</dbReference>
<dbReference type="EMBL" id="JRHC01000001">
    <property type="protein sequence ID" value="KJF45677.1"/>
    <property type="molecule type" value="Genomic_DNA"/>
</dbReference>
<accession>A0A0D8JFI7</accession>
<dbReference type="STRING" id="1544798.LH29_10160"/>
<proteinExistence type="predicted"/>
<dbReference type="SUPFAM" id="SSF52833">
    <property type="entry name" value="Thioredoxin-like"/>
    <property type="match status" value="1"/>
</dbReference>
<organism evidence="1 2">
    <name type="scientific">Draconibacterium sediminis</name>
    <dbReference type="NCBI Taxonomy" id="1544798"/>
    <lineage>
        <taxon>Bacteria</taxon>
        <taxon>Pseudomonadati</taxon>
        <taxon>Bacteroidota</taxon>
        <taxon>Bacteroidia</taxon>
        <taxon>Marinilabiliales</taxon>
        <taxon>Prolixibacteraceae</taxon>
        <taxon>Draconibacterium</taxon>
    </lineage>
</organism>
<keyword evidence="2" id="KW-1185">Reference proteome</keyword>
<sequence>MNTFFRILFLFIILGLANNVKGQANKLFTQNEIDSLNSFYTPLYPSDSLDISRLLNYQYINVFYFNGECSLCLNKMQEADLFYQEHKNDYLKTFFIVETSDTITFNFYRDKFNIDTQILWDQNYNLIDQAINTCFLIDKSGNIVIEGDFINDDKEQKEYINIIKQMITRN</sequence>